<gene>
    <name evidence="5" type="primary">dnaK_1</name>
    <name evidence="5" type="ORF">L21_1288</name>
    <name evidence="4" type="ORF">MchiMG62_04360</name>
</gene>
<dbReference type="CDD" id="cd24029">
    <property type="entry name" value="ASKHA_NBD_HSP70_DnaK_HscA_HscC"/>
    <property type="match status" value="1"/>
</dbReference>
<protein>
    <submittedName>
        <fullName evidence="5">Heat shock protein 70</fullName>
    </submittedName>
</protein>
<dbReference type="RefSeq" id="WP_074369659.1">
    <property type="nucleotide sequence ID" value="NZ_AP019781.1"/>
</dbReference>
<dbReference type="InterPro" id="IPR029047">
    <property type="entry name" value="HSP70_peptide-bd_sf"/>
</dbReference>
<dbReference type="Gene3D" id="3.30.420.40">
    <property type="match status" value="2"/>
</dbReference>
<dbReference type="EMBL" id="FMID01000030">
    <property type="protein sequence ID" value="SCL75389.1"/>
    <property type="molecule type" value="Genomic_DNA"/>
</dbReference>
<dbReference type="SUPFAM" id="SSF53067">
    <property type="entry name" value="Actin-like ATPase domain"/>
    <property type="match status" value="2"/>
</dbReference>
<dbReference type="GeneID" id="66129937"/>
<keyword evidence="7" id="KW-1185">Reference proteome</keyword>
<reference evidence="4 7" key="2">
    <citation type="submission" date="2019-06" db="EMBL/GenBank/DDBJ databases">
        <title>Complete genome sequence of Methanoculleus chikugoensis strain MG62.</title>
        <authorList>
            <person name="Asakawa S."/>
            <person name="Dianou D."/>
        </authorList>
    </citation>
    <scope>NUCLEOTIDE SEQUENCE [LARGE SCALE GENOMIC DNA]</scope>
    <source>
        <strain evidence="4 7">MG62</strain>
    </source>
</reference>
<dbReference type="EMBL" id="AP019781">
    <property type="protein sequence ID" value="BBL67255.1"/>
    <property type="molecule type" value="Genomic_DNA"/>
</dbReference>
<evidence type="ECO:0000256" key="3">
    <source>
        <dbReference type="SAM" id="Coils"/>
    </source>
</evidence>
<dbReference type="InterPro" id="IPR043129">
    <property type="entry name" value="ATPase_NBD"/>
</dbReference>
<dbReference type="OrthoDB" id="358592at2157"/>
<dbReference type="PRINTS" id="PR00301">
    <property type="entry name" value="HEATSHOCK70"/>
</dbReference>
<evidence type="ECO:0000256" key="2">
    <source>
        <dbReference type="ARBA" id="ARBA00022840"/>
    </source>
</evidence>
<keyword evidence="1" id="KW-0547">Nucleotide-binding</keyword>
<proteinExistence type="predicted"/>
<evidence type="ECO:0000313" key="5">
    <source>
        <dbReference type="EMBL" id="SCL75389.1"/>
    </source>
</evidence>
<keyword evidence="2" id="KW-0067">ATP-binding</keyword>
<dbReference type="Proteomes" id="UP000184671">
    <property type="component" value="Unassembled WGS sequence"/>
</dbReference>
<dbReference type="PANTHER" id="PTHR19375">
    <property type="entry name" value="HEAT SHOCK PROTEIN 70KDA"/>
    <property type="match status" value="1"/>
</dbReference>
<dbReference type="GO" id="GO:0005524">
    <property type="term" value="F:ATP binding"/>
    <property type="evidence" value="ECO:0007669"/>
    <property type="project" value="UniProtKB-KW"/>
</dbReference>
<feature type="coiled-coil region" evidence="3">
    <location>
        <begin position="643"/>
        <end position="670"/>
    </location>
</feature>
<keyword evidence="5" id="KW-0346">Stress response</keyword>
<dbReference type="Gene3D" id="2.60.34.10">
    <property type="entry name" value="Substrate Binding Domain Of DNAk, Chain A, domain 1"/>
    <property type="match status" value="1"/>
</dbReference>
<reference evidence="5 6" key="1">
    <citation type="submission" date="2016-08" db="EMBL/GenBank/DDBJ databases">
        <authorList>
            <person name="Seilhamer J.J."/>
        </authorList>
    </citation>
    <scope>NUCLEOTIDE SEQUENCE [LARGE SCALE GENOMIC DNA]</scope>
    <source>
        <strain evidence="5">L21-II-0</strain>
    </source>
</reference>
<name>A0A1M4MKF3_9EURY</name>
<dbReference type="STRING" id="118126.L21_1288"/>
<dbReference type="Pfam" id="PF00012">
    <property type="entry name" value="HSP70"/>
    <property type="match status" value="1"/>
</dbReference>
<evidence type="ECO:0000313" key="4">
    <source>
        <dbReference type="EMBL" id="BBL67255.1"/>
    </source>
</evidence>
<dbReference type="PROSITE" id="PS01036">
    <property type="entry name" value="HSP70_3"/>
    <property type="match status" value="1"/>
</dbReference>
<dbReference type="SUPFAM" id="SSF100920">
    <property type="entry name" value="Heat shock protein 70kD (HSP70), peptide-binding domain"/>
    <property type="match status" value="1"/>
</dbReference>
<accession>A0A1M4MKF3</accession>
<dbReference type="Gene3D" id="3.90.640.10">
    <property type="entry name" value="Actin, Chain A, domain 4"/>
    <property type="match status" value="1"/>
</dbReference>
<evidence type="ECO:0000313" key="6">
    <source>
        <dbReference type="Proteomes" id="UP000184671"/>
    </source>
</evidence>
<dbReference type="GO" id="GO:0140662">
    <property type="term" value="F:ATP-dependent protein folding chaperone"/>
    <property type="evidence" value="ECO:0007669"/>
    <property type="project" value="InterPro"/>
</dbReference>
<dbReference type="InterPro" id="IPR013126">
    <property type="entry name" value="Hsp_70_fam"/>
</dbReference>
<evidence type="ECO:0000313" key="7">
    <source>
        <dbReference type="Proteomes" id="UP000824969"/>
    </source>
</evidence>
<dbReference type="Proteomes" id="UP000824969">
    <property type="component" value="Chromosome"/>
</dbReference>
<sequence length="846" mass="96008">MTDMINYGIDLGTTNSAIAKFDGTNIRVIKNRDQNELTPSVIRIDKNKRILCGKRAYQTLILDPENVASEFKRLMGQSDKINFSAASLSLSPEELSAEVLKSLLADVRLQTDEKVECAVITVPAAFGQLQCEATARAATLAGLEDAPLLQEPLAASIAYGMKADSRDKKWLVYDLGGGTFDLALISTKDGNMSILAHQGNNMLGGKDFDRLIVETILWPHLETNFRLPSQQENPTFHRRLSQILRVKAEEAKIELSYSDRTIISIFDVGDDLQGAVIEADIPITRMDLQPLVEPYILKTIELCKSALKNAKLTTSDIETVILVGGSTYMPILREMLKSHLGIRLEFSIDPMTVVARGAAIYASTLPLPKRTNLPTTENYSESEVVLNLAYEPVWAETTTLVAGKVERKPKGTQSIEISIQSESNHWDSGWIPVKDDYFEFDAYLLEDTTNKFWIYARDEKGNDLTPNPEKIIIRHGLTLSEPPLPHTIGVEVINNDRKKEIDIIFSRSTPLPAFKNITYTAKKTLTPGLNDDYLAIKIWEGENLADPEANNIVGALKIRSEEIRRPIPEGADIEISIEISTSRLMKVQAFVPVIGQYFQERVYVPKESEDIVVEKVKEVDREIDNHLERIVNLNEFAQEESSASNIKKELNEIRMKLEELTEENKRYQNKSSNDPDDAKRVIEKSKEIRGDLSRIENDISVKRKFSIVLRELREYRAITQEVVTTWGTSIDKKEFELLNYEADKKVDEENERALIKITKDMDNLRWRILFEQDWYIRQVFEELCENRESFVNIQESQRLIALGQGAISRGDGDTLKEIIKGLWELLPKSTVQAEEEERFEPGIKRK</sequence>
<organism evidence="5 6">
    <name type="scientific">Methanoculleus chikugoensis</name>
    <dbReference type="NCBI Taxonomy" id="118126"/>
    <lineage>
        <taxon>Archaea</taxon>
        <taxon>Methanobacteriati</taxon>
        <taxon>Methanobacteriota</taxon>
        <taxon>Stenosarchaea group</taxon>
        <taxon>Methanomicrobia</taxon>
        <taxon>Methanomicrobiales</taxon>
        <taxon>Methanomicrobiaceae</taxon>
        <taxon>Methanoculleus</taxon>
    </lineage>
</organism>
<dbReference type="PROSITE" id="PS00297">
    <property type="entry name" value="HSP70_1"/>
    <property type="match status" value="1"/>
</dbReference>
<dbReference type="InterPro" id="IPR018181">
    <property type="entry name" value="Heat_shock_70_CS"/>
</dbReference>
<keyword evidence="3" id="KW-0175">Coiled coil</keyword>
<dbReference type="AlphaFoldDB" id="A0A1M4MKF3"/>
<evidence type="ECO:0000256" key="1">
    <source>
        <dbReference type="ARBA" id="ARBA00022741"/>
    </source>
</evidence>